<gene>
    <name evidence="1" type="ORF">K469DRAFT_457282</name>
</gene>
<evidence type="ECO:0008006" key="3">
    <source>
        <dbReference type="Google" id="ProtNLM"/>
    </source>
</evidence>
<name>A0A6A6E3X7_9PEZI</name>
<dbReference type="AlphaFoldDB" id="A0A6A6E3X7"/>
<dbReference type="Proteomes" id="UP000800200">
    <property type="component" value="Unassembled WGS sequence"/>
</dbReference>
<keyword evidence="2" id="KW-1185">Reference proteome</keyword>
<proteinExistence type="predicted"/>
<reference evidence="1" key="1">
    <citation type="journal article" date="2020" name="Stud. Mycol.">
        <title>101 Dothideomycetes genomes: a test case for predicting lifestyles and emergence of pathogens.</title>
        <authorList>
            <person name="Haridas S."/>
            <person name="Albert R."/>
            <person name="Binder M."/>
            <person name="Bloem J."/>
            <person name="Labutti K."/>
            <person name="Salamov A."/>
            <person name="Andreopoulos B."/>
            <person name="Baker S."/>
            <person name="Barry K."/>
            <person name="Bills G."/>
            <person name="Bluhm B."/>
            <person name="Cannon C."/>
            <person name="Castanera R."/>
            <person name="Culley D."/>
            <person name="Daum C."/>
            <person name="Ezra D."/>
            <person name="Gonzalez J."/>
            <person name="Henrissat B."/>
            <person name="Kuo A."/>
            <person name="Liang C."/>
            <person name="Lipzen A."/>
            <person name="Lutzoni F."/>
            <person name="Magnuson J."/>
            <person name="Mondo S."/>
            <person name="Nolan M."/>
            <person name="Ohm R."/>
            <person name="Pangilinan J."/>
            <person name="Park H.-J."/>
            <person name="Ramirez L."/>
            <person name="Alfaro M."/>
            <person name="Sun H."/>
            <person name="Tritt A."/>
            <person name="Yoshinaga Y."/>
            <person name="Zwiers L.-H."/>
            <person name="Turgeon B."/>
            <person name="Goodwin S."/>
            <person name="Spatafora J."/>
            <person name="Crous P."/>
            <person name="Grigoriev I."/>
        </authorList>
    </citation>
    <scope>NUCLEOTIDE SEQUENCE</scope>
    <source>
        <strain evidence="1">CBS 207.26</strain>
    </source>
</reference>
<organism evidence="1 2">
    <name type="scientific">Zopfia rhizophila CBS 207.26</name>
    <dbReference type="NCBI Taxonomy" id="1314779"/>
    <lineage>
        <taxon>Eukaryota</taxon>
        <taxon>Fungi</taxon>
        <taxon>Dikarya</taxon>
        <taxon>Ascomycota</taxon>
        <taxon>Pezizomycotina</taxon>
        <taxon>Dothideomycetes</taxon>
        <taxon>Dothideomycetes incertae sedis</taxon>
        <taxon>Zopfiaceae</taxon>
        <taxon>Zopfia</taxon>
    </lineage>
</organism>
<evidence type="ECO:0000313" key="2">
    <source>
        <dbReference type="Proteomes" id="UP000800200"/>
    </source>
</evidence>
<accession>A0A6A6E3X7</accession>
<evidence type="ECO:0000313" key="1">
    <source>
        <dbReference type="EMBL" id="KAF2185309.1"/>
    </source>
</evidence>
<protein>
    <recommendedName>
        <fullName evidence="3">HTH CENPB-type domain-containing protein</fullName>
    </recommendedName>
</protein>
<dbReference type="EMBL" id="ML994634">
    <property type="protein sequence ID" value="KAF2185309.1"/>
    <property type="molecule type" value="Genomic_DNA"/>
</dbReference>
<sequence length="94" mass="10765">SLRATAHNYHVPYPRLHARFQNRPSKVGHPSTNKLLNEKQATALRLYIKRCNDLGFSALPHIIHDAATYILKSSNPDTATPIKPLGRDWVQRWL</sequence>
<feature type="non-terminal residue" evidence="1">
    <location>
        <position position="94"/>
    </location>
</feature>
<feature type="non-terminal residue" evidence="1">
    <location>
        <position position="1"/>
    </location>
</feature>